<protein>
    <recommendedName>
        <fullName evidence="1">DNA-directed DNA polymerase</fullName>
        <ecNumber evidence="1">2.7.7.7</ecNumber>
    </recommendedName>
</protein>
<reference evidence="5" key="1">
    <citation type="journal article" date="2019" name="Int. J. Syst. Evol. Microbiol.">
        <title>The Global Catalogue of Microorganisms (GCM) 10K type strain sequencing project: providing services to taxonomists for standard genome sequencing and annotation.</title>
        <authorList>
            <consortium name="The Broad Institute Genomics Platform"/>
            <consortium name="The Broad Institute Genome Sequencing Center for Infectious Disease"/>
            <person name="Wu L."/>
            <person name="Ma J."/>
        </authorList>
    </citation>
    <scope>NUCLEOTIDE SEQUENCE [LARGE SCALE GENOMIC DNA]</scope>
    <source>
        <strain evidence="5">DT28</strain>
    </source>
</reference>
<keyword evidence="2" id="KW-0239">DNA-directed DNA polymerase</keyword>
<keyword evidence="5" id="KW-1185">Reference proteome</keyword>
<dbReference type="Pfam" id="PF13177">
    <property type="entry name" value="DNA_pol3_delta2"/>
    <property type="match status" value="1"/>
</dbReference>
<dbReference type="SUPFAM" id="SSF52540">
    <property type="entry name" value="P-loop containing nucleoside triphosphate hydrolases"/>
    <property type="match status" value="1"/>
</dbReference>
<dbReference type="RefSeq" id="WP_377335555.1">
    <property type="nucleotide sequence ID" value="NZ_JBHSGB010000015.1"/>
</dbReference>
<sequence length="299" mass="33049">MNDQPWLNPLSSQLRLLAAQQQLPHALLLSGARGTGKQPLASELAGYLLCRQPAADQACGQCKSCLLFKAGHHPDLWTSPAEQHTGVDAIRQLTQFMQGAAQQGGQKIAILRDVELMSEAAANALLKTLEEPPQNSFLLLLCAHPAQLLPTIRSRCQQWSVAPAFGDEVRLWLERHSSRPVPDFLLDYTGGAPLLALELLETDKAAAISAQLLMLEQYVAQKLDLYHLLQALPDDEQLPMTLNWFIKQQLWQRASSLQAKQLQLVSKLQQWQKDRALVAGQNSQLNLAALLLSIRAALV</sequence>
<name>A0ABV9JQD4_9GAMM</name>
<dbReference type="GO" id="GO:0003887">
    <property type="term" value="F:DNA-directed DNA polymerase activity"/>
    <property type="evidence" value="ECO:0007669"/>
    <property type="project" value="UniProtKB-EC"/>
</dbReference>
<evidence type="ECO:0000256" key="2">
    <source>
        <dbReference type="ARBA" id="ARBA00022932"/>
    </source>
</evidence>
<evidence type="ECO:0000256" key="1">
    <source>
        <dbReference type="ARBA" id="ARBA00012417"/>
    </source>
</evidence>
<evidence type="ECO:0000256" key="3">
    <source>
        <dbReference type="ARBA" id="ARBA00049244"/>
    </source>
</evidence>
<dbReference type="InterPro" id="IPR050238">
    <property type="entry name" value="DNA_Rep/Repair_Clamp_Loader"/>
</dbReference>
<keyword evidence="4" id="KW-0548">Nucleotidyltransferase</keyword>
<organism evidence="4 5">
    <name type="scientific">Rheinheimera marina</name>
    <dbReference type="NCBI Taxonomy" id="1774958"/>
    <lineage>
        <taxon>Bacteria</taxon>
        <taxon>Pseudomonadati</taxon>
        <taxon>Pseudomonadota</taxon>
        <taxon>Gammaproteobacteria</taxon>
        <taxon>Chromatiales</taxon>
        <taxon>Chromatiaceae</taxon>
        <taxon>Rheinheimera</taxon>
    </lineage>
</organism>
<dbReference type="InterPro" id="IPR027417">
    <property type="entry name" value="P-loop_NTPase"/>
</dbReference>
<comment type="catalytic activity">
    <reaction evidence="3">
        <text>DNA(n) + a 2'-deoxyribonucleoside 5'-triphosphate = DNA(n+1) + diphosphate</text>
        <dbReference type="Rhea" id="RHEA:22508"/>
        <dbReference type="Rhea" id="RHEA-COMP:17339"/>
        <dbReference type="Rhea" id="RHEA-COMP:17340"/>
        <dbReference type="ChEBI" id="CHEBI:33019"/>
        <dbReference type="ChEBI" id="CHEBI:61560"/>
        <dbReference type="ChEBI" id="CHEBI:173112"/>
        <dbReference type="EC" id="2.7.7.7"/>
    </reaction>
</comment>
<dbReference type="PANTHER" id="PTHR11669">
    <property type="entry name" value="REPLICATION FACTOR C / DNA POLYMERASE III GAMMA-TAU SUBUNIT"/>
    <property type="match status" value="1"/>
</dbReference>
<dbReference type="EC" id="2.7.7.7" evidence="1"/>
<dbReference type="Gene3D" id="3.40.50.300">
    <property type="entry name" value="P-loop containing nucleotide triphosphate hydrolases"/>
    <property type="match status" value="1"/>
</dbReference>
<dbReference type="EMBL" id="JBHSGB010000015">
    <property type="protein sequence ID" value="MFC4656466.1"/>
    <property type="molecule type" value="Genomic_DNA"/>
</dbReference>
<dbReference type="Proteomes" id="UP001595962">
    <property type="component" value="Unassembled WGS sequence"/>
</dbReference>
<dbReference type="NCBIfam" id="TIGR00678">
    <property type="entry name" value="holB"/>
    <property type="match status" value="1"/>
</dbReference>
<proteinExistence type="predicted"/>
<dbReference type="InterPro" id="IPR004622">
    <property type="entry name" value="DNA_pol_HolB"/>
</dbReference>
<gene>
    <name evidence="4" type="primary">holB</name>
    <name evidence="4" type="ORF">ACFO3I_15720</name>
</gene>
<keyword evidence="4" id="KW-0808">Transferase</keyword>
<dbReference type="PANTHER" id="PTHR11669:SF8">
    <property type="entry name" value="DNA POLYMERASE III SUBUNIT DELTA"/>
    <property type="match status" value="1"/>
</dbReference>
<evidence type="ECO:0000313" key="4">
    <source>
        <dbReference type="EMBL" id="MFC4656466.1"/>
    </source>
</evidence>
<evidence type="ECO:0000313" key="5">
    <source>
        <dbReference type="Proteomes" id="UP001595962"/>
    </source>
</evidence>
<accession>A0ABV9JQD4</accession>
<comment type="caution">
    <text evidence="4">The sequence shown here is derived from an EMBL/GenBank/DDBJ whole genome shotgun (WGS) entry which is preliminary data.</text>
</comment>